<dbReference type="PANTHER" id="PTHR34388:SF1">
    <property type="entry name" value="DNA POLYMERASE III SUBUNIT DELTA"/>
    <property type="match status" value="1"/>
</dbReference>
<evidence type="ECO:0000256" key="5">
    <source>
        <dbReference type="ARBA" id="ARBA00022705"/>
    </source>
</evidence>
<keyword evidence="12" id="KW-1185">Reference proteome</keyword>
<dbReference type="SUPFAM" id="SSF48019">
    <property type="entry name" value="post-AAA+ oligomerization domain-like"/>
    <property type="match status" value="1"/>
</dbReference>
<dbReference type="AlphaFoldDB" id="A0A2A5RZK3"/>
<dbReference type="Gene3D" id="1.20.272.10">
    <property type="match status" value="1"/>
</dbReference>
<dbReference type="InterPro" id="IPR048466">
    <property type="entry name" value="DNA_pol3_delta-like_C"/>
</dbReference>
<dbReference type="Pfam" id="PF06144">
    <property type="entry name" value="DNA_pol3_delta"/>
    <property type="match status" value="1"/>
</dbReference>
<dbReference type="STRING" id="1348632.GCA_001591745_00870"/>
<evidence type="ECO:0000259" key="9">
    <source>
        <dbReference type="Pfam" id="PF06144"/>
    </source>
</evidence>
<dbReference type="SUPFAM" id="SSF52540">
    <property type="entry name" value="P-loop containing nucleoside triphosphate hydrolases"/>
    <property type="match status" value="1"/>
</dbReference>
<feature type="domain" description="DNA polymerase III delta N-terminal" evidence="9">
    <location>
        <begin position="9"/>
        <end position="126"/>
    </location>
</feature>
<gene>
    <name evidence="11" type="ORF">RU87_GL001487</name>
</gene>
<dbReference type="InterPro" id="IPR008921">
    <property type="entry name" value="DNA_pol3_clamp-load_cplx_C"/>
</dbReference>
<keyword evidence="6" id="KW-0239">DNA-directed DNA polymerase</keyword>
<dbReference type="GO" id="GO:0009360">
    <property type="term" value="C:DNA polymerase III complex"/>
    <property type="evidence" value="ECO:0007669"/>
    <property type="project" value="InterPro"/>
</dbReference>
<dbReference type="GO" id="GO:0003677">
    <property type="term" value="F:DNA binding"/>
    <property type="evidence" value="ECO:0007669"/>
    <property type="project" value="InterPro"/>
</dbReference>
<sequence length="322" mass="36593">MTNMPQFIVISGEDEDIISELKSQLMAKLNFDPTDLSQSYFDLTETDPDLAIEELESLPFFGDEMLVVFENLWDVTTVKKTVFSEQQLERLAAFLDNPLASTRLVIICHGKLDGKRRIVKQLKQVALNLIATPLKQNELSQYFQKNANMGADIVNLIIDKSNHSFAVIRQNIALVKTFADGREVTSDDVELAVPKSLADNIFDLTDLILKGKTADARQLVADLVLQGEDEIKLLAILTNNFRLYYQIKLLLDKRYTESQMIAYLKINPYRLRFLVGPAKNRDKQFLAHALQFLIDTDFKIKSGQADKAFLMDMVLIRLSGIK</sequence>
<evidence type="ECO:0000256" key="1">
    <source>
        <dbReference type="ARBA" id="ARBA00012417"/>
    </source>
</evidence>
<evidence type="ECO:0000256" key="4">
    <source>
        <dbReference type="ARBA" id="ARBA00022695"/>
    </source>
</evidence>
<evidence type="ECO:0000256" key="2">
    <source>
        <dbReference type="ARBA" id="ARBA00017703"/>
    </source>
</evidence>
<feature type="domain" description="DNA polymerase III delta subunit-like C-terminal" evidence="10">
    <location>
        <begin position="199"/>
        <end position="317"/>
    </location>
</feature>
<dbReference type="InterPro" id="IPR010372">
    <property type="entry name" value="DNA_pol3_delta_N"/>
</dbReference>
<proteinExistence type="inferred from homology"/>
<keyword evidence="4" id="KW-0548">Nucleotidyltransferase</keyword>
<dbReference type="Gene3D" id="3.40.50.300">
    <property type="entry name" value="P-loop containing nucleotide triphosphate hydrolases"/>
    <property type="match status" value="1"/>
</dbReference>
<dbReference type="GO" id="GO:0003887">
    <property type="term" value="F:DNA-directed DNA polymerase activity"/>
    <property type="evidence" value="ECO:0007669"/>
    <property type="project" value="UniProtKB-KW"/>
</dbReference>
<evidence type="ECO:0000313" key="12">
    <source>
        <dbReference type="Proteomes" id="UP000242246"/>
    </source>
</evidence>
<comment type="caution">
    <text evidence="11">The sequence shown here is derived from an EMBL/GenBank/DDBJ whole genome shotgun (WGS) entry which is preliminary data.</text>
</comment>
<dbReference type="GO" id="GO:0006261">
    <property type="term" value="P:DNA-templated DNA replication"/>
    <property type="evidence" value="ECO:0007669"/>
    <property type="project" value="TreeGrafter"/>
</dbReference>
<evidence type="ECO:0000259" key="10">
    <source>
        <dbReference type="Pfam" id="PF21694"/>
    </source>
</evidence>
<dbReference type="Pfam" id="PF21694">
    <property type="entry name" value="DNA_pol3_delta_C"/>
    <property type="match status" value="1"/>
</dbReference>
<evidence type="ECO:0000256" key="7">
    <source>
        <dbReference type="ARBA" id="ARBA00034754"/>
    </source>
</evidence>
<reference evidence="11 12" key="1">
    <citation type="submission" date="2014-12" db="EMBL/GenBank/DDBJ databases">
        <title>Draft genome sequences of 10 type strains of Lactococcus.</title>
        <authorList>
            <person name="Sun Z."/>
            <person name="Zhong Z."/>
            <person name="Liu W."/>
            <person name="Zhang W."/>
            <person name="Zhang H."/>
        </authorList>
    </citation>
    <scope>NUCLEOTIDE SEQUENCE [LARGE SCALE GENOMIC DNA]</scope>
    <source>
        <strain evidence="11 12">DSM 20686</strain>
    </source>
</reference>
<evidence type="ECO:0000256" key="6">
    <source>
        <dbReference type="ARBA" id="ARBA00022932"/>
    </source>
</evidence>
<dbReference type="EC" id="2.7.7.7" evidence="1"/>
<comment type="catalytic activity">
    <reaction evidence="8">
        <text>DNA(n) + a 2'-deoxyribonucleoside 5'-triphosphate = DNA(n+1) + diphosphate</text>
        <dbReference type="Rhea" id="RHEA:22508"/>
        <dbReference type="Rhea" id="RHEA-COMP:17339"/>
        <dbReference type="Rhea" id="RHEA-COMP:17340"/>
        <dbReference type="ChEBI" id="CHEBI:33019"/>
        <dbReference type="ChEBI" id="CHEBI:61560"/>
        <dbReference type="ChEBI" id="CHEBI:173112"/>
        <dbReference type="EC" id="2.7.7.7"/>
    </reaction>
</comment>
<keyword evidence="5" id="KW-0235">DNA replication</keyword>
<evidence type="ECO:0000256" key="8">
    <source>
        <dbReference type="ARBA" id="ARBA00049244"/>
    </source>
</evidence>
<keyword evidence="3" id="KW-0808">Transferase</keyword>
<comment type="similarity">
    <text evidence="7">Belongs to the DNA polymerase HolA subunit family.</text>
</comment>
<name>A0A2A5RZK3_9LACT</name>
<evidence type="ECO:0000313" key="11">
    <source>
        <dbReference type="EMBL" id="PCS06634.1"/>
    </source>
</evidence>
<dbReference type="InterPro" id="IPR005790">
    <property type="entry name" value="DNA_polIII_delta"/>
</dbReference>
<accession>A0A2A5RZK3</accession>
<dbReference type="Proteomes" id="UP000242246">
    <property type="component" value="Unassembled WGS sequence"/>
</dbReference>
<organism evidence="11 12">
    <name type="scientific">Pseudolactococcus plantarum</name>
    <dbReference type="NCBI Taxonomy" id="1365"/>
    <lineage>
        <taxon>Bacteria</taxon>
        <taxon>Bacillati</taxon>
        <taxon>Bacillota</taxon>
        <taxon>Bacilli</taxon>
        <taxon>Lactobacillales</taxon>
        <taxon>Streptococcaceae</taxon>
        <taxon>Pseudolactococcus</taxon>
    </lineage>
</organism>
<dbReference type="InterPro" id="IPR027417">
    <property type="entry name" value="P-loop_NTPase"/>
</dbReference>
<dbReference type="EMBL" id="JXJX01000007">
    <property type="protein sequence ID" value="PCS06634.1"/>
    <property type="molecule type" value="Genomic_DNA"/>
</dbReference>
<dbReference type="NCBIfam" id="TIGR01128">
    <property type="entry name" value="holA"/>
    <property type="match status" value="1"/>
</dbReference>
<protein>
    <recommendedName>
        <fullName evidence="2">DNA polymerase III subunit delta</fullName>
        <ecNumber evidence="1">2.7.7.7</ecNumber>
    </recommendedName>
</protein>
<dbReference type="PANTHER" id="PTHR34388">
    <property type="entry name" value="DNA POLYMERASE III SUBUNIT DELTA"/>
    <property type="match status" value="1"/>
</dbReference>
<evidence type="ECO:0000256" key="3">
    <source>
        <dbReference type="ARBA" id="ARBA00022679"/>
    </source>
</evidence>